<dbReference type="EMBL" id="SJPT01000013">
    <property type="protein sequence ID" value="TWU17310.1"/>
    <property type="molecule type" value="Genomic_DNA"/>
</dbReference>
<evidence type="ECO:0000256" key="2">
    <source>
        <dbReference type="ARBA" id="ARBA00022964"/>
    </source>
</evidence>
<keyword evidence="6" id="KW-1185">Reference proteome</keyword>
<dbReference type="Pfam" id="PF00775">
    <property type="entry name" value="Dioxygenase_C"/>
    <property type="match status" value="1"/>
</dbReference>
<dbReference type="PANTHER" id="PTHR33711:SF9">
    <property type="entry name" value="PROTOCATECHUATE 3,4-DIOXYGENASE ALPHA CHAIN"/>
    <property type="match status" value="1"/>
</dbReference>
<evidence type="ECO:0000313" key="5">
    <source>
        <dbReference type="EMBL" id="TWU17310.1"/>
    </source>
</evidence>
<evidence type="ECO:0000256" key="3">
    <source>
        <dbReference type="ARBA" id="ARBA00023002"/>
    </source>
</evidence>
<organism evidence="5 6">
    <name type="scientific">Novipirellula galeiformis</name>
    <dbReference type="NCBI Taxonomy" id="2528004"/>
    <lineage>
        <taxon>Bacteria</taxon>
        <taxon>Pseudomonadati</taxon>
        <taxon>Planctomycetota</taxon>
        <taxon>Planctomycetia</taxon>
        <taxon>Pirellulales</taxon>
        <taxon>Pirellulaceae</taxon>
        <taxon>Novipirellula</taxon>
    </lineage>
</organism>
<accession>A0A5C6BYB2</accession>
<evidence type="ECO:0000313" key="6">
    <source>
        <dbReference type="Proteomes" id="UP000316304"/>
    </source>
</evidence>
<dbReference type="PROSITE" id="PS00083">
    <property type="entry name" value="INTRADIOL_DIOXYGENAS"/>
    <property type="match status" value="1"/>
</dbReference>
<dbReference type="AlphaFoldDB" id="A0A5C6BYB2"/>
<dbReference type="InterPro" id="IPR039387">
    <property type="entry name" value="3_4-PCD"/>
</dbReference>
<dbReference type="SUPFAM" id="SSF49482">
    <property type="entry name" value="Aromatic compound dioxygenase"/>
    <property type="match status" value="1"/>
</dbReference>
<feature type="domain" description="Intradiol ring-cleavage dioxygenases" evidence="4">
    <location>
        <begin position="108"/>
        <end position="136"/>
    </location>
</feature>
<dbReference type="GO" id="GO:0018578">
    <property type="term" value="F:protocatechuate 3,4-dioxygenase activity"/>
    <property type="evidence" value="ECO:0007669"/>
    <property type="project" value="UniProtKB-EC"/>
</dbReference>
<dbReference type="GO" id="GO:0008199">
    <property type="term" value="F:ferric iron binding"/>
    <property type="evidence" value="ECO:0007669"/>
    <property type="project" value="InterPro"/>
</dbReference>
<comment type="caution">
    <text evidence="5">The sequence shown here is derived from an EMBL/GenBank/DDBJ whole genome shotgun (WGS) entry which is preliminary data.</text>
</comment>
<comment type="similarity">
    <text evidence="1">Belongs to the intradiol ring-cleavage dioxygenase family.</text>
</comment>
<gene>
    <name evidence="5" type="primary">pcaH</name>
    <name evidence="5" type="ORF">Pla52o_53160</name>
</gene>
<name>A0A5C6BYB2_9BACT</name>
<dbReference type="Gene3D" id="2.60.130.10">
    <property type="entry name" value="Aromatic compound dioxygenase"/>
    <property type="match status" value="1"/>
</dbReference>
<evidence type="ECO:0000259" key="4">
    <source>
        <dbReference type="PROSITE" id="PS00083"/>
    </source>
</evidence>
<dbReference type="EC" id="1.13.11.3" evidence="5"/>
<reference evidence="5 6" key="1">
    <citation type="submission" date="2019-02" db="EMBL/GenBank/DDBJ databases">
        <title>Deep-cultivation of Planctomycetes and their phenomic and genomic characterization uncovers novel biology.</title>
        <authorList>
            <person name="Wiegand S."/>
            <person name="Jogler M."/>
            <person name="Boedeker C."/>
            <person name="Pinto D."/>
            <person name="Vollmers J."/>
            <person name="Rivas-Marin E."/>
            <person name="Kohn T."/>
            <person name="Peeters S.H."/>
            <person name="Heuer A."/>
            <person name="Rast P."/>
            <person name="Oberbeckmann S."/>
            <person name="Bunk B."/>
            <person name="Jeske O."/>
            <person name="Meyerdierks A."/>
            <person name="Storesund J.E."/>
            <person name="Kallscheuer N."/>
            <person name="Luecker S."/>
            <person name="Lage O.M."/>
            <person name="Pohl T."/>
            <person name="Merkel B.J."/>
            <person name="Hornburger P."/>
            <person name="Mueller R.-W."/>
            <person name="Bruemmer F."/>
            <person name="Labrenz M."/>
            <person name="Spormann A.M."/>
            <person name="Op Den Camp H."/>
            <person name="Overmann J."/>
            <person name="Amann R."/>
            <person name="Jetten M.S.M."/>
            <person name="Mascher T."/>
            <person name="Medema M.H."/>
            <person name="Devos D.P."/>
            <person name="Kaster A.-K."/>
            <person name="Ovreas L."/>
            <person name="Rohde M."/>
            <person name="Galperin M.Y."/>
            <person name="Jogler C."/>
        </authorList>
    </citation>
    <scope>NUCLEOTIDE SEQUENCE [LARGE SCALE GENOMIC DNA]</scope>
    <source>
        <strain evidence="5 6">Pla52o</strain>
    </source>
</reference>
<keyword evidence="2 5" id="KW-0223">Dioxygenase</keyword>
<dbReference type="InterPro" id="IPR050770">
    <property type="entry name" value="Intradiol_RC_Dioxygenase"/>
</dbReference>
<evidence type="ECO:0000256" key="1">
    <source>
        <dbReference type="ARBA" id="ARBA00007825"/>
    </source>
</evidence>
<dbReference type="InterPro" id="IPR015889">
    <property type="entry name" value="Intradiol_dOase_core"/>
</dbReference>
<dbReference type="Proteomes" id="UP000316304">
    <property type="component" value="Unassembled WGS sequence"/>
</dbReference>
<sequence>MLLVWGHARTQASLLGRMIGPFSNGKSMMKPHRLLHRRHFLARSSFMAAAVSTHGLMSTPGVFAEELVRTPAQTAGPFYPDRLPLDTDNDLLIINDRITASVGEITHLSGRILDLNGNPIRNAVVEIWQVDNQGAYLHSRGDAGGGRDANFQGFGRFLTGSSGEYYFRTIKPVPYPGRTPHIHFAVKQKSSAPFTTQCYVKGNPLNERDGVLRSIKDVAARESVIVDFAPLADSKIGELAATFDIVVGRTPEA</sequence>
<proteinExistence type="inferred from homology"/>
<dbReference type="CDD" id="cd03459">
    <property type="entry name" value="3_4-PCD"/>
    <property type="match status" value="1"/>
</dbReference>
<dbReference type="PANTHER" id="PTHR33711">
    <property type="entry name" value="DIOXYGENASE, PUTATIVE (AFU_ORTHOLOGUE AFUA_2G02910)-RELATED"/>
    <property type="match status" value="1"/>
</dbReference>
<dbReference type="InterPro" id="IPR000627">
    <property type="entry name" value="Intradiol_dOase_C"/>
</dbReference>
<keyword evidence="3 5" id="KW-0560">Oxidoreductase</keyword>
<protein>
    <submittedName>
        <fullName evidence="5">Protocatechuate 3,4-dioxygenase beta chain</fullName>
        <ecNumber evidence="5">1.13.11.3</ecNumber>
    </submittedName>
</protein>